<keyword evidence="12" id="KW-1185">Reference proteome</keyword>
<keyword evidence="6" id="KW-0175">Coiled coil</keyword>
<protein>
    <recommendedName>
        <fullName evidence="13">AAA+ ATPase domain-containing protein</fullName>
    </recommendedName>
</protein>
<evidence type="ECO:0000259" key="9">
    <source>
        <dbReference type="Pfam" id="PF23559"/>
    </source>
</evidence>
<proteinExistence type="inferred from homology"/>
<dbReference type="FunFam" id="1.10.10.10:FF:000322">
    <property type="entry name" value="Probable disease resistance protein At1g63360"/>
    <property type="match status" value="1"/>
</dbReference>
<dbReference type="Pfam" id="PF18052">
    <property type="entry name" value="Rx_N"/>
    <property type="match status" value="1"/>
</dbReference>
<dbReference type="EMBL" id="JAUUTY010000005">
    <property type="protein sequence ID" value="KAK1631785.1"/>
    <property type="molecule type" value="Genomic_DNA"/>
</dbReference>
<keyword evidence="2" id="KW-0433">Leucine-rich repeat</keyword>
<dbReference type="PANTHER" id="PTHR23155:SF1185">
    <property type="entry name" value="DISEASE RESISTANCE RPP8-LIKE PROTEIN 3-RELATED"/>
    <property type="match status" value="1"/>
</dbReference>
<dbReference type="Gene3D" id="1.10.10.10">
    <property type="entry name" value="Winged helix-like DNA-binding domain superfamily/Winged helix DNA-binding domain"/>
    <property type="match status" value="1"/>
</dbReference>
<dbReference type="Gene3D" id="1.20.5.4130">
    <property type="match status" value="1"/>
</dbReference>
<dbReference type="FunFam" id="3.40.50.300:FF:001091">
    <property type="entry name" value="Probable disease resistance protein At1g61300"/>
    <property type="match status" value="1"/>
</dbReference>
<dbReference type="PANTHER" id="PTHR23155">
    <property type="entry name" value="DISEASE RESISTANCE PROTEIN RP"/>
    <property type="match status" value="1"/>
</dbReference>
<gene>
    <name evidence="11" type="ORF">QYE76_006100</name>
</gene>
<dbReference type="InterPro" id="IPR055414">
    <property type="entry name" value="LRR_R13L4/SHOC2-like"/>
</dbReference>
<evidence type="ECO:0000313" key="12">
    <source>
        <dbReference type="Proteomes" id="UP001231189"/>
    </source>
</evidence>
<dbReference type="InterPro" id="IPR036388">
    <property type="entry name" value="WH-like_DNA-bd_sf"/>
</dbReference>
<evidence type="ECO:0000259" key="10">
    <source>
        <dbReference type="Pfam" id="PF23598"/>
    </source>
</evidence>
<dbReference type="InterPro" id="IPR041118">
    <property type="entry name" value="Rx_N"/>
</dbReference>
<evidence type="ECO:0000256" key="3">
    <source>
        <dbReference type="ARBA" id="ARBA00022737"/>
    </source>
</evidence>
<dbReference type="Gene3D" id="3.80.10.10">
    <property type="entry name" value="Ribonuclease Inhibitor"/>
    <property type="match status" value="1"/>
</dbReference>
<feature type="domain" description="Disease resistance N-terminal" evidence="8">
    <location>
        <begin position="5"/>
        <end position="91"/>
    </location>
</feature>
<dbReference type="InterPro" id="IPR044974">
    <property type="entry name" value="Disease_R_plants"/>
</dbReference>
<dbReference type="InterPro" id="IPR027417">
    <property type="entry name" value="P-loop_NTPase"/>
</dbReference>
<dbReference type="Pfam" id="PF00931">
    <property type="entry name" value="NB-ARC"/>
    <property type="match status" value="1"/>
</dbReference>
<comment type="caution">
    <text evidence="11">The sequence shown here is derived from an EMBL/GenBank/DDBJ whole genome shotgun (WGS) entry which is preliminary data.</text>
</comment>
<dbReference type="CDD" id="cd14798">
    <property type="entry name" value="RX-CC_like"/>
    <property type="match status" value="1"/>
</dbReference>
<dbReference type="GO" id="GO:0043531">
    <property type="term" value="F:ADP binding"/>
    <property type="evidence" value="ECO:0007669"/>
    <property type="project" value="InterPro"/>
</dbReference>
<reference evidence="11" key="1">
    <citation type="submission" date="2023-07" db="EMBL/GenBank/DDBJ databases">
        <title>A chromosome-level genome assembly of Lolium multiflorum.</title>
        <authorList>
            <person name="Chen Y."/>
            <person name="Copetti D."/>
            <person name="Kolliker R."/>
            <person name="Studer B."/>
        </authorList>
    </citation>
    <scope>NUCLEOTIDE SEQUENCE</scope>
    <source>
        <strain evidence="11">02402/16</strain>
        <tissue evidence="11">Leaf</tissue>
    </source>
</reference>
<evidence type="ECO:0000259" key="8">
    <source>
        <dbReference type="Pfam" id="PF18052"/>
    </source>
</evidence>
<name>A0AAD8W1E6_LOLMU</name>
<dbReference type="Pfam" id="PF23598">
    <property type="entry name" value="LRR_14"/>
    <property type="match status" value="1"/>
</dbReference>
<sequence length="896" mass="102502">MAEQAVATVLHRVGATVIQEAASLSEVPGKVEALKSELKRMQCFLRDTDTRMQRGEMVNHLVSEVRDVAYRVEIIIDMANILARESNRKRSFMGAISKGAQYPFHWMHLYIIGKRIDRVMARVRTIFQDFTKYSIVSTSLNETRYSMDENESLRARRLTLPDFEDEVDVIGFDSEIDQIKDQLIDSENKDLTVISLVGPGGAGKSTIAKKVYNLIAEKHFNSSVWICISQQFTSYGALKDIAKGAMCTQDFEEIGEMKEIEIIKKISSFLKDKRYLVVLDDVWRKEDWDIIQATFPDVKNGSRIVITTRNSAVSNHPNTRKIIHEVKLLNSEESIELFNRKAFPYYVADGRNDLDSFRELGKTLAFKCNGLPLAIVVIAGFLSKNLKITEWRRMVTSINWDAMKNEGDIRAILDLSYYDLSSNLKACFLYITSFPEDYAVPVGLLTKLWISEGFIPNVRGCSLEETAISYVEELAQRCMILIEKRSSKCIKTIKVHDVLRDWGIGRARREGFFKDCSSSNEVDTSYSDEMRAYRVVLHDSVCVRVGVVIPNLHTLLIHNAARLERKVFPSKGLHYLRVFYFDGMRARWHLPREIGHMVHLRYLGLKGGTYVLPASVSNLANLHTFDARDATMEALPISLLSILTLKYVHIYKVESWSMQNITMQSNLKSLFIFLSSNMPKQWEAVIGRMEGNPSRCFGKHYQIIKQLEMVGACEDRFGVPNDLQLPDLFLLPRNLRRLKISCPNLLNDEDPMPTLGSWLTFLNVLEIGVKSYTGATMTSPSGGFPDLYNLVLHDLDIEEWIMEDGAMPKLRILTLCKCTKLKALPQGLQQLKELKKVKVIAMPELDQVQCYLLHRAGREVIIRSSEEDFEHVQIPRVDYPIRKCPRVDDYLHDFPI</sequence>
<dbReference type="SUPFAM" id="SSF52540">
    <property type="entry name" value="P-loop containing nucleoside triphosphate hydrolases"/>
    <property type="match status" value="1"/>
</dbReference>
<evidence type="ECO:0000313" key="11">
    <source>
        <dbReference type="EMBL" id="KAK1631785.1"/>
    </source>
</evidence>
<keyword evidence="4" id="KW-0547">Nucleotide-binding</keyword>
<dbReference type="PRINTS" id="PR00364">
    <property type="entry name" value="DISEASERSIST"/>
</dbReference>
<feature type="domain" description="Disease resistance R13L4/SHOC-2-like LRR" evidence="10">
    <location>
        <begin position="569"/>
        <end position="671"/>
    </location>
</feature>
<dbReference type="InterPro" id="IPR002182">
    <property type="entry name" value="NB-ARC"/>
</dbReference>
<feature type="domain" description="NB-ARC" evidence="7">
    <location>
        <begin position="174"/>
        <end position="344"/>
    </location>
</feature>
<dbReference type="GO" id="GO:0009626">
    <property type="term" value="P:plant-type hypersensitive response"/>
    <property type="evidence" value="ECO:0007669"/>
    <property type="project" value="UniProtKB-ARBA"/>
</dbReference>
<dbReference type="Gene3D" id="3.40.50.300">
    <property type="entry name" value="P-loop containing nucleotide triphosphate hydrolases"/>
    <property type="match status" value="1"/>
</dbReference>
<evidence type="ECO:0000256" key="4">
    <source>
        <dbReference type="ARBA" id="ARBA00022741"/>
    </source>
</evidence>
<dbReference type="GO" id="GO:0042742">
    <property type="term" value="P:defense response to bacterium"/>
    <property type="evidence" value="ECO:0007669"/>
    <property type="project" value="UniProtKB-ARBA"/>
</dbReference>
<organism evidence="11 12">
    <name type="scientific">Lolium multiflorum</name>
    <name type="common">Italian ryegrass</name>
    <name type="synonym">Lolium perenne subsp. multiflorum</name>
    <dbReference type="NCBI Taxonomy" id="4521"/>
    <lineage>
        <taxon>Eukaryota</taxon>
        <taxon>Viridiplantae</taxon>
        <taxon>Streptophyta</taxon>
        <taxon>Embryophyta</taxon>
        <taxon>Tracheophyta</taxon>
        <taxon>Spermatophyta</taxon>
        <taxon>Magnoliopsida</taxon>
        <taxon>Liliopsida</taxon>
        <taxon>Poales</taxon>
        <taxon>Poaceae</taxon>
        <taxon>BOP clade</taxon>
        <taxon>Pooideae</taxon>
        <taxon>Poodae</taxon>
        <taxon>Poeae</taxon>
        <taxon>Poeae Chloroplast Group 2 (Poeae type)</taxon>
        <taxon>Loliodinae</taxon>
        <taxon>Loliinae</taxon>
        <taxon>Lolium</taxon>
    </lineage>
</organism>
<evidence type="ECO:0000259" key="7">
    <source>
        <dbReference type="Pfam" id="PF00931"/>
    </source>
</evidence>
<dbReference type="InterPro" id="IPR058922">
    <property type="entry name" value="WHD_DRP"/>
</dbReference>
<evidence type="ECO:0000256" key="6">
    <source>
        <dbReference type="ARBA" id="ARBA00023054"/>
    </source>
</evidence>
<feature type="domain" description="Disease resistance protein winged helix" evidence="9">
    <location>
        <begin position="434"/>
        <end position="501"/>
    </location>
</feature>
<dbReference type="SUPFAM" id="SSF52047">
    <property type="entry name" value="RNI-like"/>
    <property type="match status" value="1"/>
</dbReference>
<dbReference type="Gene3D" id="1.10.8.430">
    <property type="entry name" value="Helical domain of apoptotic protease-activating factors"/>
    <property type="match status" value="1"/>
</dbReference>
<dbReference type="Pfam" id="PF23559">
    <property type="entry name" value="WHD_DRP"/>
    <property type="match status" value="1"/>
</dbReference>
<comment type="similarity">
    <text evidence="1">Belongs to the disease resistance NB-LRR family.</text>
</comment>
<keyword evidence="3" id="KW-0677">Repeat</keyword>
<dbReference type="InterPro" id="IPR032675">
    <property type="entry name" value="LRR_dom_sf"/>
</dbReference>
<dbReference type="Proteomes" id="UP001231189">
    <property type="component" value="Unassembled WGS sequence"/>
</dbReference>
<accession>A0AAD8W1E6</accession>
<evidence type="ECO:0000256" key="2">
    <source>
        <dbReference type="ARBA" id="ARBA00022614"/>
    </source>
</evidence>
<evidence type="ECO:0000256" key="5">
    <source>
        <dbReference type="ARBA" id="ARBA00022821"/>
    </source>
</evidence>
<keyword evidence="5" id="KW-0611">Plant defense</keyword>
<dbReference type="AlphaFoldDB" id="A0AAD8W1E6"/>
<dbReference type="InterPro" id="IPR042197">
    <property type="entry name" value="Apaf_helical"/>
</dbReference>
<evidence type="ECO:0000256" key="1">
    <source>
        <dbReference type="ARBA" id="ARBA00008894"/>
    </source>
</evidence>
<dbReference type="InterPro" id="IPR038005">
    <property type="entry name" value="RX-like_CC"/>
</dbReference>
<dbReference type="GO" id="GO:0002758">
    <property type="term" value="P:innate immune response-activating signaling pathway"/>
    <property type="evidence" value="ECO:0007669"/>
    <property type="project" value="UniProtKB-ARBA"/>
</dbReference>
<evidence type="ECO:0008006" key="13">
    <source>
        <dbReference type="Google" id="ProtNLM"/>
    </source>
</evidence>